<dbReference type="Proteomes" id="UP000178636">
    <property type="component" value="Unassembled WGS sequence"/>
</dbReference>
<accession>A0A1G2DK73</accession>
<keyword evidence="6 13" id="KW-1133">Transmembrane helix</keyword>
<dbReference type="STRING" id="1798664.A3C93_00075"/>
<keyword evidence="4 13" id="KW-0812">Transmembrane</keyword>
<sequence length="159" mass="18214">MTRSSEGLPTTVARRYLTPQPFEERLYELLGVRLFKRYLPTSGDLVMRCVWKTRTLDSTKKDALMKYANGFTVACELTHLAGCAACVLYLSFFLATPLWFVVTANLLVNVYPVMLQRYNRARIYRLLQKRGNQINRHFSSTAEVVNGNGNMRALQARVV</sequence>
<evidence type="ECO:0000256" key="6">
    <source>
        <dbReference type="ARBA" id="ARBA00022989"/>
    </source>
</evidence>
<keyword evidence="5" id="KW-0732">Signal</keyword>
<evidence type="ECO:0000256" key="12">
    <source>
        <dbReference type="ARBA" id="ARBA00025324"/>
    </source>
</evidence>
<keyword evidence="3" id="KW-0808">Transferase</keyword>
<evidence type="ECO:0000313" key="14">
    <source>
        <dbReference type="EMBL" id="OGZ13300.1"/>
    </source>
</evidence>
<evidence type="ECO:0000256" key="4">
    <source>
        <dbReference type="ARBA" id="ARBA00022692"/>
    </source>
</evidence>
<dbReference type="Pfam" id="PF18927">
    <property type="entry name" value="CrtO"/>
    <property type="match status" value="1"/>
</dbReference>
<dbReference type="UniPathway" id="UPA00029">
    <property type="reaction ID" value="UER00560"/>
</dbReference>
<evidence type="ECO:0000313" key="15">
    <source>
        <dbReference type="Proteomes" id="UP000178636"/>
    </source>
</evidence>
<dbReference type="InterPro" id="IPR044021">
    <property type="entry name" value="CrtO"/>
</dbReference>
<feature type="transmembrane region" description="Helical" evidence="13">
    <location>
        <begin position="70"/>
        <end position="92"/>
    </location>
</feature>
<dbReference type="GO" id="GO:0016746">
    <property type="term" value="F:acyltransferase activity"/>
    <property type="evidence" value="ECO:0007669"/>
    <property type="project" value="UniProtKB-KW"/>
</dbReference>
<gene>
    <name evidence="14" type="ORF">A3C93_00075</name>
</gene>
<name>A0A1G2DK73_9BACT</name>
<evidence type="ECO:0000256" key="13">
    <source>
        <dbReference type="SAM" id="Phobius"/>
    </source>
</evidence>
<dbReference type="GO" id="GO:0005886">
    <property type="term" value="C:plasma membrane"/>
    <property type="evidence" value="ECO:0007669"/>
    <property type="project" value="UniProtKB-SubCell"/>
</dbReference>
<comment type="function">
    <text evidence="12">Catalyzes the acylation of glycosyl-4,4'-diaponeurosporenoate, i.e. the esterification of glucose at the C6'' position with the carboxyl group of the C(15) fatty acid 12-methyltetradecanoic acid, to yield staphyloxanthin. This is the last step in the biosynthesis of this orange pigment, present in most staphylococci strains.</text>
</comment>
<evidence type="ECO:0000256" key="8">
    <source>
        <dbReference type="ARBA" id="ARBA00023315"/>
    </source>
</evidence>
<keyword evidence="7 13" id="KW-0472">Membrane</keyword>
<protein>
    <recommendedName>
        <fullName evidence="11">Glycosyl-4,4'-diaponeurosporenoate acyltransferase</fullName>
    </recommendedName>
</protein>
<evidence type="ECO:0000256" key="1">
    <source>
        <dbReference type="ARBA" id="ARBA00004162"/>
    </source>
</evidence>
<dbReference type="AlphaFoldDB" id="A0A1G2DK73"/>
<comment type="subcellular location">
    <subcellularLocation>
        <location evidence="1">Cell membrane</location>
        <topology evidence="1">Single-pass membrane protein</topology>
    </subcellularLocation>
</comment>
<feature type="transmembrane region" description="Helical" evidence="13">
    <location>
        <begin position="98"/>
        <end position="115"/>
    </location>
</feature>
<evidence type="ECO:0000256" key="5">
    <source>
        <dbReference type="ARBA" id="ARBA00022729"/>
    </source>
</evidence>
<organism evidence="14 15">
    <name type="scientific">Candidatus Lloydbacteria bacterium RIFCSPHIGHO2_02_FULL_54_17</name>
    <dbReference type="NCBI Taxonomy" id="1798664"/>
    <lineage>
        <taxon>Bacteria</taxon>
        <taxon>Candidatus Lloydiibacteriota</taxon>
    </lineage>
</organism>
<evidence type="ECO:0000256" key="10">
    <source>
        <dbReference type="ARBA" id="ARBA00023603"/>
    </source>
</evidence>
<comment type="similarity">
    <text evidence="10">Belongs to the acyltransferase CrtO family.</text>
</comment>
<dbReference type="EMBL" id="MHLO01000005">
    <property type="protein sequence ID" value="OGZ13300.1"/>
    <property type="molecule type" value="Genomic_DNA"/>
</dbReference>
<evidence type="ECO:0000256" key="9">
    <source>
        <dbReference type="ARBA" id="ARBA00023588"/>
    </source>
</evidence>
<keyword evidence="8" id="KW-0012">Acyltransferase</keyword>
<evidence type="ECO:0000256" key="3">
    <source>
        <dbReference type="ARBA" id="ARBA00022679"/>
    </source>
</evidence>
<evidence type="ECO:0000256" key="11">
    <source>
        <dbReference type="ARBA" id="ARBA00023667"/>
    </source>
</evidence>
<reference evidence="14 15" key="1">
    <citation type="journal article" date="2016" name="Nat. Commun.">
        <title>Thousands of microbial genomes shed light on interconnected biogeochemical processes in an aquifer system.</title>
        <authorList>
            <person name="Anantharaman K."/>
            <person name="Brown C.T."/>
            <person name="Hug L.A."/>
            <person name="Sharon I."/>
            <person name="Castelle C.J."/>
            <person name="Probst A.J."/>
            <person name="Thomas B.C."/>
            <person name="Singh A."/>
            <person name="Wilkins M.J."/>
            <person name="Karaoz U."/>
            <person name="Brodie E.L."/>
            <person name="Williams K.H."/>
            <person name="Hubbard S.S."/>
            <person name="Banfield J.F."/>
        </authorList>
    </citation>
    <scope>NUCLEOTIDE SEQUENCE [LARGE SCALE GENOMIC DNA]</scope>
</reference>
<comment type="caution">
    <text evidence="14">The sequence shown here is derived from an EMBL/GenBank/DDBJ whole genome shotgun (WGS) entry which is preliminary data.</text>
</comment>
<keyword evidence="2" id="KW-1003">Cell membrane</keyword>
<proteinExistence type="inferred from homology"/>
<evidence type="ECO:0000256" key="2">
    <source>
        <dbReference type="ARBA" id="ARBA00022475"/>
    </source>
</evidence>
<comment type="pathway">
    <text evidence="9">Carotenoid biosynthesis; staphyloxanthin biosynthesis; staphyloxanthin from farnesyl diphosphate: step 5/5.</text>
</comment>
<evidence type="ECO:0000256" key="7">
    <source>
        <dbReference type="ARBA" id="ARBA00023136"/>
    </source>
</evidence>